<evidence type="ECO:0000256" key="1">
    <source>
        <dbReference type="ARBA" id="ARBA00004651"/>
    </source>
</evidence>
<dbReference type="NCBIfam" id="NF006518">
    <property type="entry name" value="PRK08965.1-2"/>
    <property type="match status" value="1"/>
</dbReference>
<organism evidence="8 9">
    <name type="scientific">Kushneria avicenniae</name>
    <dbReference type="NCBI Taxonomy" id="402385"/>
    <lineage>
        <taxon>Bacteria</taxon>
        <taxon>Pseudomonadati</taxon>
        <taxon>Pseudomonadota</taxon>
        <taxon>Gammaproteobacteria</taxon>
        <taxon>Oceanospirillales</taxon>
        <taxon>Halomonadaceae</taxon>
        <taxon>Kushneria</taxon>
    </lineage>
</organism>
<dbReference type="STRING" id="402385.SAMN05421848_1970"/>
<dbReference type="PIRSF" id="PIRSF019239">
    <property type="entry name" value="MrpE"/>
    <property type="match status" value="1"/>
</dbReference>
<dbReference type="InterPro" id="IPR002758">
    <property type="entry name" value="Cation_antiport_E"/>
</dbReference>
<evidence type="ECO:0000256" key="5">
    <source>
        <dbReference type="ARBA" id="ARBA00022989"/>
    </source>
</evidence>
<evidence type="ECO:0000256" key="4">
    <source>
        <dbReference type="ARBA" id="ARBA00022692"/>
    </source>
</evidence>
<protein>
    <submittedName>
        <fullName evidence="8">Multisubunit potassium/proton antiporter, PhaE subunit</fullName>
    </submittedName>
</protein>
<accession>A0A1I1KPM1</accession>
<keyword evidence="4 7" id="KW-0812">Transmembrane</keyword>
<name>A0A1I1KPM1_9GAMM</name>
<dbReference type="GO" id="GO:0008324">
    <property type="term" value="F:monoatomic cation transmembrane transporter activity"/>
    <property type="evidence" value="ECO:0007669"/>
    <property type="project" value="InterPro"/>
</dbReference>
<keyword evidence="3" id="KW-1003">Cell membrane</keyword>
<evidence type="ECO:0000313" key="8">
    <source>
        <dbReference type="EMBL" id="SFC60083.1"/>
    </source>
</evidence>
<dbReference type="RefSeq" id="WP_090133490.1">
    <property type="nucleotide sequence ID" value="NZ_FOLY01000004.1"/>
</dbReference>
<keyword evidence="6 7" id="KW-0472">Membrane</keyword>
<dbReference type="PANTHER" id="PTHR34584">
    <property type="entry name" value="NA(+)/H(+) ANTIPORTER SUBUNIT E1"/>
    <property type="match status" value="1"/>
</dbReference>
<reference evidence="9" key="1">
    <citation type="submission" date="2016-10" db="EMBL/GenBank/DDBJ databases">
        <authorList>
            <person name="Varghese N."/>
            <person name="Submissions S."/>
        </authorList>
    </citation>
    <scope>NUCLEOTIDE SEQUENCE [LARGE SCALE GENOMIC DNA]</scope>
    <source>
        <strain evidence="9">DSM 23439</strain>
    </source>
</reference>
<evidence type="ECO:0000256" key="2">
    <source>
        <dbReference type="ARBA" id="ARBA00006228"/>
    </source>
</evidence>
<keyword evidence="9" id="KW-1185">Reference proteome</keyword>
<evidence type="ECO:0000256" key="3">
    <source>
        <dbReference type="ARBA" id="ARBA00022475"/>
    </source>
</evidence>
<dbReference type="Proteomes" id="UP000199046">
    <property type="component" value="Unassembled WGS sequence"/>
</dbReference>
<evidence type="ECO:0000256" key="7">
    <source>
        <dbReference type="SAM" id="Phobius"/>
    </source>
</evidence>
<proteinExistence type="inferred from homology"/>
<dbReference type="OrthoDB" id="9807187at2"/>
<dbReference type="Pfam" id="PF01899">
    <property type="entry name" value="MNHE"/>
    <property type="match status" value="1"/>
</dbReference>
<sequence length="163" mass="18793">MLIKRCLPRPILSLILMLVWIMLSDVISYGSVIMGAILGIAIPLLTQRFWDAQPVVKKPLLLIRYTLRVMLDILIANLEVAWLIARPWRRPRPAFVEYPLTLQRDFSITLLASTISLTPGTISANLRLDGRSLLIHVLDTDDEQAVIDEIYHRYERPLMEIYE</sequence>
<gene>
    <name evidence="8" type="ORF">SAMN05421848_1970</name>
</gene>
<evidence type="ECO:0000256" key="6">
    <source>
        <dbReference type="ARBA" id="ARBA00023136"/>
    </source>
</evidence>
<comment type="subcellular location">
    <subcellularLocation>
        <location evidence="1">Cell membrane</location>
        <topology evidence="1">Multi-pass membrane protein</topology>
    </subcellularLocation>
</comment>
<keyword evidence="5 7" id="KW-1133">Transmembrane helix</keyword>
<evidence type="ECO:0000313" key="9">
    <source>
        <dbReference type="Proteomes" id="UP000199046"/>
    </source>
</evidence>
<dbReference type="AlphaFoldDB" id="A0A1I1KPM1"/>
<dbReference type="GO" id="GO:0005886">
    <property type="term" value="C:plasma membrane"/>
    <property type="evidence" value="ECO:0007669"/>
    <property type="project" value="UniProtKB-SubCell"/>
</dbReference>
<feature type="transmembrane region" description="Helical" evidence="7">
    <location>
        <begin position="12"/>
        <end position="45"/>
    </location>
</feature>
<dbReference type="PANTHER" id="PTHR34584:SF1">
    <property type="entry name" value="NA(+)_H(+) ANTIPORTER SUBUNIT E1"/>
    <property type="match status" value="1"/>
</dbReference>
<comment type="similarity">
    <text evidence="2">Belongs to the CPA3 antiporters (TC 2.A.63) subunit E family.</text>
</comment>
<feature type="transmembrane region" description="Helical" evidence="7">
    <location>
        <begin position="65"/>
        <end position="85"/>
    </location>
</feature>
<dbReference type="EMBL" id="FOLY01000004">
    <property type="protein sequence ID" value="SFC60083.1"/>
    <property type="molecule type" value="Genomic_DNA"/>
</dbReference>